<dbReference type="PROSITE" id="PS51324">
    <property type="entry name" value="ERV_ALR"/>
    <property type="match status" value="1"/>
</dbReference>
<evidence type="ECO:0000256" key="3">
    <source>
        <dbReference type="ARBA" id="ARBA00022630"/>
    </source>
</evidence>
<comment type="cofactor">
    <cofactor evidence="1">
        <name>FAD</name>
        <dbReference type="ChEBI" id="CHEBI:57692"/>
    </cofactor>
</comment>
<dbReference type="EC" id="1.8.3.2" evidence="2"/>
<feature type="transmembrane region" description="Helical" evidence="7">
    <location>
        <begin position="96"/>
        <end position="119"/>
    </location>
</feature>
<dbReference type="InterPro" id="IPR017905">
    <property type="entry name" value="ERV/ALR_sulphydryl_oxidase"/>
</dbReference>
<evidence type="ECO:0000256" key="6">
    <source>
        <dbReference type="ARBA" id="ARBA00023157"/>
    </source>
</evidence>
<dbReference type="AlphaFoldDB" id="A0A6C0C1K2"/>
<keyword evidence="7" id="KW-1133">Transmembrane helix</keyword>
<keyword evidence="5" id="KW-0560">Oxidoreductase</keyword>
<accession>A0A6C0C1K2</accession>
<evidence type="ECO:0000256" key="4">
    <source>
        <dbReference type="ARBA" id="ARBA00022827"/>
    </source>
</evidence>
<dbReference type="SUPFAM" id="SSF69000">
    <property type="entry name" value="FAD-dependent thiol oxidase"/>
    <property type="match status" value="1"/>
</dbReference>
<name>A0A6C0C1K2_9ZZZZ</name>
<keyword evidence="4" id="KW-0274">FAD</keyword>
<evidence type="ECO:0000313" key="9">
    <source>
        <dbReference type="EMBL" id="QHS97654.1"/>
    </source>
</evidence>
<evidence type="ECO:0000256" key="1">
    <source>
        <dbReference type="ARBA" id="ARBA00001974"/>
    </source>
</evidence>
<feature type="domain" description="ERV/ALR sulfhydryl oxidase" evidence="8">
    <location>
        <begin position="3"/>
        <end position="99"/>
    </location>
</feature>
<evidence type="ECO:0000256" key="5">
    <source>
        <dbReference type="ARBA" id="ARBA00023002"/>
    </source>
</evidence>
<proteinExistence type="predicted"/>
<evidence type="ECO:0000256" key="7">
    <source>
        <dbReference type="SAM" id="Phobius"/>
    </source>
</evidence>
<dbReference type="InterPro" id="IPR036774">
    <property type="entry name" value="ERV/ALR_sulphydryl_oxid_sf"/>
</dbReference>
<keyword evidence="7" id="KW-0472">Membrane</keyword>
<sequence>MRENLDPQVWGPVGWSFLRACLRSCDDQSRTVFLQWLHLLPFVLPCALCRSHAREYMLKHPPEDHKDLVVWLDEFRQAVRGRVLNYDKPKPRNLGWGYYAVSVLAVVLLCMYLLFYVFAQR</sequence>
<keyword evidence="3" id="KW-0285">Flavoprotein</keyword>
<keyword evidence="7" id="KW-0812">Transmembrane</keyword>
<dbReference type="Gene3D" id="1.20.120.310">
    <property type="entry name" value="ERV/ALR sulfhydryl oxidase domain"/>
    <property type="match status" value="1"/>
</dbReference>
<evidence type="ECO:0000256" key="2">
    <source>
        <dbReference type="ARBA" id="ARBA00012512"/>
    </source>
</evidence>
<dbReference type="GO" id="GO:0016972">
    <property type="term" value="F:thiol oxidase activity"/>
    <property type="evidence" value="ECO:0007669"/>
    <property type="project" value="UniProtKB-EC"/>
</dbReference>
<evidence type="ECO:0000259" key="8">
    <source>
        <dbReference type="PROSITE" id="PS51324"/>
    </source>
</evidence>
<dbReference type="EMBL" id="MN739301">
    <property type="protein sequence ID" value="QHS97654.1"/>
    <property type="molecule type" value="Genomic_DNA"/>
</dbReference>
<organism evidence="9">
    <name type="scientific">viral metagenome</name>
    <dbReference type="NCBI Taxonomy" id="1070528"/>
    <lineage>
        <taxon>unclassified sequences</taxon>
        <taxon>metagenomes</taxon>
        <taxon>organismal metagenomes</taxon>
    </lineage>
</organism>
<reference evidence="9" key="1">
    <citation type="journal article" date="2020" name="Nature">
        <title>Giant virus diversity and host interactions through global metagenomics.</title>
        <authorList>
            <person name="Schulz F."/>
            <person name="Roux S."/>
            <person name="Paez-Espino D."/>
            <person name="Jungbluth S."/>
            <person name="Walsh D.A."/>
            <person name="Denef V.J."/>
            <person name="McMahon K.D."/>
            <person name="Konstantinidis K.T."/>
            <person name="Eloe-Fadrosh E.A."/>
            <person name="Kyrpides N.C."/>
            <person name="Woyke T."/>
        </authorList>
    </citation>
    <scope>NUCLEOTIDE SEQUENCE</scope>
    <source>
        <strain evidence="9">GVMAG-M-3300020182-33</strain>
    </source>
</reference>
<protein>
    <recommendedName>
        <fullName evidence="2">thiol oxidase</fullName>
        <ecNumber evidence="2">1.8.3.2</ecNumber>
    </recommendedName>
</protein>
<keyword evidence="6" id="KW-1015">Disulfide bond</keyword>
<dbReference type="Pfam" id="PF04777">
    <property type="entry name" value="Evr1_Alr"/>
    <property type="match status" value="1"/>
</dbReference>